<feature type="domain" description="Response regulatory" evidence="9">
    <location>
        <begin position="31"/>
        <end position="145"/>
    </location>
</feature>
<evidence type="ECO:0000256" key="8">
    <source>
        <dbReference type="SAM" id="MobiDB-lite"/>
    </source>
</evidence>
<reference evidence="11 12" key="1">
    <citation type="journal article" date="2007" name="Genome Res.">
        <title>Genome characteristics of facultatively symbiotic Frankia sp. strains reflect host range and host plant biogeography.</title>
        <authorList>
            <person name="Normand P."/>
            <person name="Lapierre P."/>
            <person name="Tisa L.S."/>
            <person name="Gogarten J.P."/>
            <person name="Alloisio N."/>
            <person name="Bagnarol E."/>
            <person name="Bassi C.A."/>
            <person name="Berry A.M."/>
            <person name="Bickhart D.M."/>
            <person name="Choisne N."/>
            <person name="Couloux A."/>
            <person name="Cournoyer B."/>
            <person name="Cruveiller S."/>
            <person name="Daubin V."/>
            <person name="Demange N."/>
            <person name="Francino M.P."/>
            <person name="Goltsman E."/>
            <person name="Huang Y."/>
            <person name="Kopp O.R."/>
            <person name="Labarre L."/>
            <person name="Lapidus A."/>
            <person name="Lavire C."/>
            <person name="Marechal J."/>
            <person name="Martinez M."/>
            <person name="Mastronunzio J.E."/>
            <person name="Mullin B.C."/>
            <person name="Niemann J."/>
            <person name="Pujic P."/>
            <person name="Rawnsley T."/>
            <person name="Rouy Z."/>
            <person name="Schenowitz C."/>
            <person name="Sellstedt A."/>
            <person name="Tavares F."/>
            <person name="Tomkins J.P."/>
            <person name="Vallenet D."/>
            <person name="Valverde C."/>
            <person name="Wall L.G."/>
            <person name="Wang Y."/>
            <person name="Medigue C."/>
            <person name="Benson D.R."/>
        </authorList>
    </citation>
    <scope>NUCLEOTIDE SEQUENCE [LARGE SCALE GENOMIC DNA]</scope>
    <source>
        <strain evidence="12">DSM 45818 / CECT 9043 / CcI3</strain>
    </source>
</reference>
<dbReference type="STRING" id="106370.Francci3_2401"/>
<evidence type="ECO:0000256" key="1">
    <source>
        <dbReference type="ARBA" id="ARBA00022553"/>
    </source>
</evidence>
<dbReference type="InterPro" id="IPR011006">
    <property type="entry name" value="CheY-like_superfamily"/>
</dbReference>
<dbReference type="GO" id="GO:0032993">
    <property type="term" value="C:protein-DNA complex"/>
    <property type="evidence" value="ECO:0007669"/>
    <property type="project" value="TreeGrafter"/>
</dbReference>
<name>Q2JAC4_FRACC</name>
<protein>
    <submittedName>
        <fullName evidence="11">Two component transcriptional regulator, winged helix family</fullName>
    </submittedName>
</protein>
<dbReference type="GO" id="GO:0005829">
    <property type="term" value="C:cytosol"/>
    <property type="evidence" value="ECO:0007669"/>
    <property type="project" value="TreeGrafter"/>
</dbReference>
<dbReference type="PhylomeDB" id="Q2JAC4"/>
<accession>Q2JAC4</accession>
<sequence length="283" mass="31028">MTESRGATGRDTGRRPERFCARSSSTIRSMRVLVVEDEARTAALLRRGLVEEGYAVDVVGDGADAVWQATEIGYDAIVLDLMLPGLDGFEVCRRLREAGRWAPVLMLTARGDVDDRIRGLDAGADDYLPKPFSFGELTARLRALVRRGAVERPTVLRIGDLRLDPAEHRVLRAGSPLDLSAKEFALLHLLMRHPDEVLTRTYIVDHVWDFAFDGTSNIVDQYVRYVRRKIDIPDGPSLIETVRGVGYRLRTPAETPPGRSRTPDVSAAPGASAAPGPVVDGGS</sequence>
<evidence type="ECO:0000313" key="11">
    <source>
        <dbReference type="EMBL" id="ABD11768.1"/>
    </source>
</evidence>
<dbReference type="SMART" id="SM00862">
    <property type="entry name" value="Trans_reg_C"/>
    <property type="match status" value="1"/>
</dbReference>
<feature type="domain" description="OmpR/PhoB-type" evidence="10">
    <location>
        <begin position="153"/>
        <end position="251"/>
    </location>
</feature>
<keyword evidence="12" id="KW-1185">Reference proteome</keyword>
<dbReference type="SUPFAM" id="SSF52172">
    <property type="entry name" value="CheY-like"/>
    <property type="match status" value="1"/>
</dbReference>
<evidence type="ECO:0000256" key="4">
    <source>
        <dbReference type="ARBA" id="ARBA00023125"/>
    </source>
</evidence>
<gene>
    <name evidence="11" type="ordered locus">Francci3_2401</name>
</gene>
<dbReference type="GO" id="GO:0006355">
    <property type="term" value="P:regulation of DNA-templated transcription"/>
    <property type="evidence" value="ECO:0007669"/>
    <property type="project" value="InterPro"/>
</dbReference>
<dbReference type="SMART" id="SM00448">
    <property type="entry name" value="REC"/>
    <property type="match status" value="1"/>
</dbReference>
<proteinExistence type="predicted"/>
<evidence type="ECO:0000259" key="10">
    <source>
        <dbReference type="PROSITE" id="PS51755"/>
    </source>
</evidence>
<dbReference type="PROSITE" id="PS51755">
    <property type="entry name" value="OMPR_PHOB"/>
    <property type="match status" value="1"/>
</dbReference>
<dbReference type="PANTHER" id="PTHR48111">
    <property type="entry name" value="REGULATOR OF RPOS"/>
    <property type="match status" value="1"/>
</dbReference>
<dbReference type="CDD" id="cd19935">
    <property type="entry name" value="REC_OmpR_CusR-like"/>
    <property type="match status" value="1"/>
</dbReference>
<dbReference type="InterPro" id="IPR039420">
    <property type="entry name" value="WalR-like"/>
</dbReference>
<dbReference type="Pfam" id="PF00486">
    <property type="entry name" value="Trans_reg_C"/>
    <property type="match status" value="1"/>
</dbReference>
<evidence type="ECO:0000256" key="7">
    <source>
        <dbReference type="PROSITE-ProRule" id="PRU01091"/>
    </source>
</evidence>
<organism evidence="11 12">
    <name type="scientific">Frankia casuarinae (strain DSM 45818 / CECT 9043 / HFP020203 / CcI3)</name>
    <dbReference type="NCBI Taxonomy" id="106370"/>
    <lineage>
        <taxon>Bacteria</taxon>
        <taxon>Bacillati</taxon>
        <taxon>Actinomycetota</taxon>
        <taxon>Actinomycetes</taxon>
        <taxon>Frankiales</taxon>
        <taxon>Frankiaceae</taxon>
        <taxon>Frankia</taxon>
    </lineage>
</organism>
<keyword evidence="3" id="KW-0805">Transcription regulation</keyword>
<feature type="compositionally biased region" description="Low complexity" evidence="8">
    <location>
        <begin position="263"/>
        <end position="283"/>
    </location>
</feature>
<evidence type="ECO:0000256" key="6">
    <source>
        <dbReference type="PROSITE-ProRule" id="PRU00169"/>
    </source>
</evidence>
<dbReference type="FunFam" id="1.10.10.10:FF:000005">
    <property type="entry name" value="Two-component system response regulator"/>
    <property type="match status" value="1"/>
</dbReference>
<evidence type="ECO:0000313" key="12">
    <source>
        <dbReference type="Proteomes" id="UP000001937"/>
    </source>
</evidence>
<feature type="region of interest" description="Disordered" evidence="8">
    <location>
        <begin position="249"/>
        <end position="283"/>
    </location>
</feature>
<dbReference type="PANTHER" id="PTHR48111:SF28">
    <property type="entry name" value="TRANSCRIPTIONAL REGULATORY PROTEIN TCRX-RELATED"/>
    <property type="match status" value="1"/>
</dbReference>
<dbReference type="InterPro" id="IPR001789">
    <property type="entry name" value="Sig_transdc_resp-reg_receiver"/>
</dbReference>
<dbReference type="GO" id="GO:0000976">
    <property type="term" value="F:transcription cis-regulatory region binding"/>
    <property type="evidence" value="ECO:0007669"/>
    <property type="project" value="TreeGrafter"/>
</dbReference>
<evidence type="ECO:0000256" key="2">
    <source>
        <dbReference type="ARBA" id="ARBA00023012"/>
    </source>
</evidence>
<keyword evidence="2" id="KW-0902">Two-component regulatory system</keyword>
<keyword evidence="4 7" id="KW-0238">DNA-binding</keyword>
<dbReference type="AlphaFoldDB" id="Q2JAC4"/>
<dbReference type="InterPro" id="IPR001867">
    <property type="entry name" value="OmpR/PhoB-type_DNA-bd"/>
</dbReference>
<feature type="modified residue" description="4-aspartylphosphate" evidence="6">
    <location>
        <position position="80"/>
    </location>
</feature>
<feature type="DNA-binding region" description="OmpR/PhoB-type" evidence="7">
    <location>
        <begin position="153"/>
        <end position="251"/>
    </location>
</feature>
<keyword evidence="5" id="KW-0804">Transcription</keyword>
<dbReference type="eggNOG" id="COG0745">
    <property type="taxonomic scope" value="Bacteria"/>
</dbReference>
<keyword evidence="1 6" id="KW-0597">Phosphoprotein</keyword>
<dbReference type="Gene3D" id="1.10.10.10">
    <property type="entry name" value="Winged helix-like DNA-binding domain superfamily/Winged helix DNA-binding domain"/>
    <property type="match status" value="1"/>
</dbReference>
<dbReference type="GO" id="GO:0000156">
    <property type="term" value="F:phosphorelay response regulator activity"/>
    <property type="evidence" value="ECO:0007669"/>
    <property type="project" value="TreeGrafter"/>
</dbReference>
<evidence type="ECO:0000256" key="5">
    <source>
        <dbReference type="ARBA" id="ARBA00023163"/>
    </source>
</evidence>
<evidence type="ECO:0000256" key="3">
    <source>
        <dbReference type="ARBA" id="ARBA00023015"/>
    </source>
</evidence>
<dbReference type="Gene3D" id="3.40.50.2300">
    <property type="match status" value="1"/>
</dbReference>
<dbReference type="Gene3D" id="6.10.250.690">
    <property type="match status" value="1"/>
</dbReference>
<dbReference type="PROSITE" id="PS50110">
    <property type="entry name" value="RESPONSE_REGULATORY"/>
    <property type="match status" value="1"/>
</dbReference>
<dbReference type="Pfam" id="PF00072">
    <property type="entry name" value="Response_reg"/>
    <property type="match status" value="1"/>
</dbReference>
<dbReference type="FunFam" id="3.40.50.2300:FF:000002">
    <property type="entry name" value="DNA-binding response regulator PhoP"/>
    <property type="match status" value="1"/>
</dbReference>
<dbReference type="InterPro" id="IPR036388">
    <property type="entry name" value="WH-like_DNA-bd_sf"/>
</dbReference>
<evidence type="ECO:0000259" key="9">
    <source>
        <dbReference type="PROSITE" id="PS50110"/>
    </source>
</evidence>
<dbReference type="Proteomes" id="UP000001937">
    <property type="component" value="Chromosome"/>
</dbReference>
<dbReference type="KEGG" id="fra:Francci3_2401"/>
<dbReference type="CDD" id="cd00383">
    <property type="entry name" value="trans_reg_C"/>
    <property type="match status" value="1"/>
</dbReference>
<dbReference type="HOGENOM" id="CLU_000445_30_1_11"/>
<dbReference type="EMBL" id="CP000249">
    <property type="protein sequence ID" value="ABD11768.1"/>
    <property type="molecule type" value="Genomic_DNA"/>
</dbReference>